<feature type="region of interest" description="Disordered" evidence="1">
    <location>
        <begin position="1"/>
        <end position="32"/>
    </location>
</feature>
<keyword evidence="3" id="KW-1185">Reference proteome</keyword>
<name>A0A917XQ84_9ACTN</name>
<reference evidence="2" key="2">
    <citation type="submission" date="2020-09" db="EMBL/GenBank/DDBJ databases">
        <authorList>
            <person name="Sun Q."/>
            <person name="Zhou Y."/>
        </authorList>
    </citation>
    <scope>NUCLEOTIDE SEQUENCE</scope>
    <source>
        <strain evidence="2">CGMCC 4.7110</strain>
    </source>
</reference>
<protein>
    <submittedName>
        <fullName evidence="2">Uncharacterized protein</fullName>
    </submittedName>
</protein>
<sequence length="149" mass="16816">MSDMAETSWWNRGGPQPPAQPTHAPAAATLPPRVVRSRGELEKLRDDAMASQSIEPGDVRMIWVSPEGVASALEAIIHTTRWLLGERQWAPISREMYDFPDLPVPLIRTHAEDAIFGYKWAETSEWYAGGVKRTVEWAMSTDVERPIFE</sequence>
<dbReference type="Proteomes" id="UP000653411">
    <property type="component" value="Unassembled WGS sequence"/>
</dbReference>
<evidence type="ECO:0000313" key="2">
    <source>
        <dbReference type="EMBL" id="GGN47586.1"/>
    </source>
</evidence>
<comment type="caution">
    <text evidence="2">The sequence shown here is derived from an EMBL/GenBank/DDBJ whole genome shotgun (WGS) entry which is preliminary data.</text>
</comment>
<proteinExistence type="predicted"/>
<feature type="compositionally biased region" description="Low complexity" evidence="1">
    <location>
        <begin position="21"/>
        <end position="32"/>
    </location>
</feature>
<organism evidence="2 3">
    <name type="scientific">Streptomyces fuscichromogenes</name>
    <dbReference type="NCBI Taxonomy" id="1324013"/>
    <lineage>
        <taxon>Bacteria</taxon>
        <taxon>Bacillati</taxon>
        <taxon>Actinomycetota</taxon>
        <taxon>Actinomycetes</taxon>
        <taxon>Kitasatosporales</taxon>
        <taxon>Streptomycetaceae</taxon>
        <taxon>Streptomyces</taxon>
    </lineage>
</organism>
<evidence type="ECO:0000313" key="3">
    <source>
        <dbReference type="Proteomes" id="UP000653411"/>
    </source>
</evidence>
<reference evidence="2" key="1">
    <citation type="journal article" date="2014" name="Int. J. Syst. Evol. Microbiol.">
        <title>Complete genome sequence of Corynebacterium casei LMG S-19264T (=DSM 44701T), isolated from a smear-ripened cheese.</title>
        <authorList>
            <consortium name="US DOE Joint Genome Institute (JGI-PGF)"/>
            <person name="Walter F."/>
            <person name="Albersmeier A."/>
            <person name="Kalinowski J."/>
            <person name="Ruckert C."/>
        </authorList>
    </citation>
    <scope>NUCLEOTIDE SEQUENCE</scope>
    <source>
        <strain evidence="2">CGMCC 4.7110</strain>
    </source>
</reference>
<dbReference type="EMBL" id="BMML01000082">
    <property type="protein sequence ID" value="GGN47586.1"/>
    <property type="molecule type" value="Genomic_DNA"/>
</dbReference>
<gene>
    <name evidence="2" type="ORF">GCM10011578_101260</name>
</gene>
<accession>A0A917XQ84</accession>
<dbReference type="AlphaFoldDB" id="A0A917XQ84"/>
<evidence type="ECO:0000256" key="1">
    <source>
        <dbReference type="SAM" id="MobiDB-lite"/>
    </source>
</evidence>